<dbReference type="OrthoDB" id="5429716at2759"/>
<dbReference type="EMBL" id="MDYL01000024">
    <property type="protein sequence ID" value="OQD70310.1"/>
    <property type="molecule type" value="Genomic_DNA"/>
</dbReference>
<reference evidence="2" key="1">
    <citation type="journal article" date="2017" name="Nat. Microbiol.">
        <title>Global analysis of biosynthetic gene clusters reveals vast potential of secondary metabolite production in Penicillium species.</title>
        <authorList>
            <person name="Nielsen J.C."/>
            <person name="Grijseels S."/>
            <person name="Prigent S."/>
            <person name="Ji B."/>
            <person name="Dainat J."/>
            <person name="Nielsen K.F."/>
            <person name="Frisvad J.C."/>
            <person name="Workman M."/>
            <person name="Nielsen J."/>
        </authorList>
    </citation>
    <scope>NUCLEOTIDE SEQUENCE [LARGE SCALE GENOMIC DNA]</scope>
    <source>
        <strain evidence="2">IBT 11843</strain>
    </source>
</reference>
<dbReference type="AlphaFoldDB" id="A0A1V6P071"/>
<organism evidence="1 2">
    <name type="scientific">Penicillium decumbens</name>
    <dbReference type="NCBI Taxonomy" id="69771"/>
    <lineage>
        <taxon>Eukaryota</taxon>
        <taxon>Fungi</taxon>
        <taxon>Dikarya</taxon>
        <taxon>Ascomycota</taxon>
        <taxon>Pezizomycotina</taxon>
        <taxon>Eurotiomycetes</taxon>
        <taxon>Eurotiomycetidae</taxon>
        <taxon>Eurotiales</taxon>
        <taxon>Aspergillaceae</taxon>
        <taxon>Penicillium</taxon>
    </lineage>
</organism>
<evidence type="ECO:0000313" key="2">
    <source>
        <dbReference type="Proteomes" id="UP000191522"/>
    </source>
</evidence>
<accession>A0A1V6P071</accession>
<dbReference type="Proteomes" id="UP000191522">
    <property type="component" value="Unassembled WGS sequence"/>
</dbReference>
<keyword evidence="2" id="KW-1185">Reference proteome</keyword>
<sequence length="250" mass="26248">MSSITTIEGYTFNNWGALTTTFTAPTSTVKPTTADPNPADILQRAYFSPGLYCPSGWATVGIAVRNTDKSLSTSGILATNLVNTYTAVPQWENPATLLMELLDPQRGCFISMTADMSAGVGCYFTVSDYKVTQGCYGVIPGPDIGEATKTQTWDGATVTGLVNEVTATYPITEIRTLTFDESRQPSLIGVSVMLMTTLVHHQSNVKAAGTAAATSNAVSRIASRPTTWDGLGTVCGVLAAGMALGVAIVL</sequence>
<protein>
    <submittedName>
        <fullName evidence="1">Uncharacterized protein</fullName>
    </submittedName>
</protein>
<evidence type="ECO:0000313" key="1">
    <source>
        <dbReference type="EMBL" id="OQD70310.1"/>
    </source>
</evidence>
<comment type="caution">
    <text evidence="1">The sequence shown here is derived from an EMBL/GenBank/DDBJ whole genome shotgun (WGS) entry which is preliminary data.</text>
</comment>
<proteinExistence type="predicted"/>
<name>A0A1V6P071_PENDC</name>
<gene>
    <name evidence="1" type="ORF">PENDEC_c024G04666</name>
</gene>